<dbReference type="InterPro" id="IPR003594">
    <property type="entry name" value="HATPase_dom"/>
</dbReference>
<evidence type="ECO:0000256" key="2">
    <source>
        <dbReference type="ARBA" id="ARBA00012438"/>
    </source>
</evidence>
<dbReference type="KEGG" id="pcm:AY601_1681"/>
<evidence type="ECO:0000256" key="7">
    <source>
        <dbReference type="SAM" id="SignalP"/>
    </source>
</evidence>
<evidence type="ECO:0000259" key="8">
    <source>
        <dbReference type="PROSITE" id="PS50109"/>
    </source>
</evidence>
<keyword evidence="6" id="KW-1133">Transmembrane helix</keyword>
<dbReference type="PROSITE" id="PS50109">
    <property type="entry name" value="HIS_KIN"/>
    <property type="match status" value="1"/>
</dbReference>
<evidence type="ECO:0000313" key="10">
    <source>
        <dbReference type="Proteomes" id="UP000071561"/>
    </source>
</evidence>
<dbReference type="InterPro" id="IPR011623">
    <property type="entry name" value="7TMR_DISM_rcpt_extracell_dom1"/>
</dbReference>
<accession>A0A127VB58</accession>
<dbReference type="Pfam" id="PF07696">
    <property type="entry name" value="7TMR-DISMED2"/>
    <property type="match status" value="1"/>
</dbReference>
<protein>
    <recommendedName>
        <fullName evidence="2">histidine kinase</fullName>
        <ecNumber evidence="2">2.7.13.3</ecNumber>
    </recommendedName>
</protein>
<feature type="chain" id="PRO_5007280331" description="histidine kinase" evidence="7">
    <location>
        <begin position="19"/>
        <end position="670"/>
    </location>
</feature>
<dbReference type="Gene3D" id="1.10.287.130">
    <property type="match status" value="1"/>
</dbReference>
<dbReference type="Proteomes" id="UP000071561">
    <property type="component" value="Chromosome"/>
</dbReference>
<feature type="domain" description="Histidine kinase" evidence="8">
    <location>
        <begin position="448"/>
        <end position="661"/>
    </location>
</feature>
<dbReference type="EMBL" id="CP014504">
    <property type="protein sequence ID" value="AMP98596.1"/>
    <property type="molecule type" value="Genomic_DNA"/>
</dbReference>
<feature type="transmembrane region" description="Helical" evidence="6">
    <location>
        <begin position="246"/>
        <end position="266"/>
    </location>
</feature>
<evidence type="ECO:0000256" key="5">
    <source>
        <dbReference type="ARBA" id="ARBA00023012"/>
    </source>
</evidence>
<sequence precursor="true">MRSLLFLLPFFISAAAYSQVITVNQDLPYLSLGKSISYLIDTSGRLNIDQVVEKRKSGEFLKSNTDILNFGNSSSTFWIKVSYRNQNRQKAYLILDVSSIESIDFYSRSASGSFNKIHTGSLAPENPGLIAANNYIFTLPEYNYDAVPQDIYLRLRTDNILLVPLKMAVSERLIEGLNSTERVESIYIGILVALLFFNIFVFIRSKDKAYFYYSIYILSLFIYMVCYFRGYSYYLGYDFRIFVNTYPYLFLGIGSIAGIAFSRSFLNLKVLLPQSKQFIRLLIGCWIFTIILCLLGYKSYCSILVQVLTGTSSLTIWLLGVVVYYKGYKPALYYIIAWAFVCLTSVWVVLSLSNVFIYSEISFRFAPLGFIFELLLLSLAMGDRLKKLTTEQLVIQSEKLRIQEENLYLISTQNERLEKIVESRTKSLRKMVKSLEDANADKSRLFSIIAHDLRSPFNSLISLYSLNDLDLLSLEEVKMLLNDSRKSFDHIHNTLNNLLYWAQSQLKGINTMPSRFNMLVLTNDLMLVYQPLIKRKNMTTELIITDEEDVYADLNQINLVMRNLIDNAIKFTPLGGHIHLKIWGNEHFIYIDVCNPVVGILDINQLAEDSGSEPSYGTSNEQGVGLGLQLCRDFVEKNNGLLKASKEEGRVVLRFNLPKFKADIITAVNR</sequence>
<dbReference type="RefSeq" id="WP_068399110.1">
    <property type="nucleotide sequence ID" value="NZ_CP014504.1"/>
</dbReference>
<dbReference type="CDD" id="cd00075">
    <property type="entry name" value="HATPase"/>
    <property type="match status" value="1"/>
</dbReference>
<evidence type="ECO:0000256" key="1">
    <source>
        <dbReference type="ARBA" id="ARBA00000085"/>
    </source>
</evidence>
<evidence type="ECO:0000256" key="3">
    <source>
        <dbReference type="ARBA" id="ARBA00022679"/>
    </source>
</evidence>
<dbReference type="InterPro" id="IPR011622">
    <property type="entry name" value="7TMR_DISM_rcpt_extracell_dom2"/>
</dbReference>
<reference evidence="9 10" key="1">
    <citation type="submission" date="2016-03" db="EMBL/GenBank/DDBJ databases">
        <title>Complete genome sequence of Pedobacter cryoconitis PAMC 27485.</title>
        <authorList>
            <person name="Lee J."/>
            <person name="Kim O.-S."/>
        </authorList>
    </citation>
    <scope>NUCLEOTIDE SEQUENCE [LARGE SCALE GENOMIC DNA]</scope>
    <source>
        <strain evidence="9 10">PAMC 27485</strain>
    </source>
</reference>
<dbReference type="Gene3D" id="3.30.565.10">
    <property type="entry name" value="Histidine kinase-like ATPase, C-terminal domain"/>
    <property type="match status" value="1"/>
</dbReference>
<dbReference type="GO" id="GO:0000155">
    <property type="term" value="F:phosphorelay sensor kinase activity"/>
    <property type="evidence" value="ECO:0007669"/>
    <property type="project" value="InterPro"/>
</dbReference>
<dbReference type="InterPro" id="IPR003661">
    <property type="entry name" value="HisK_dim/P_dom"/>
</dbReference>
<keyword evidence="6" id="KW-0472">Membrane</keyword>
<keyword evidence="7" id="KW-0732">Signal</keyword>
<dbReference type="InterPro" id="IPR036097">
    <property type="entry name" value="HisK_dim/P_sf"/>
</dbReference>
<dbReference type="PANTHER" id="PTHR43711:SF1">
    <property type="entry name" value="HISTIDINE KINASE 1"/>
    <property type="match status" value="1"/>
</dbReference>
<evidence type="ECO:0000256" key="6">
    <source>
        <dbReference type="SAM" id="Phobius"/>
    </source>
</evidence>
<dbReference type="InterPro" id="IPR036890">
    <property type="entry name" value="HATPase_C_sf"/>
</dbReference>
<dbReference type="SUPFAM" id="SSF55874">
    <property type="entry name" value="ATPase domain of HSP90 chaperone/DNA topoisomerase II/histidine kinase"/>
    <property type="match status" value="1"/>
</dbReference>
<dbReference type="PATRIC" id="fig|188932.3.peg.1748"/>
<comment type="catalytic activity">
    <reaction evidence="1">
        <text>ATP + protein L-histidine = ADP + protein N-phospho-L-histidine.</text>
        <dbReference type="EC" id="2.7.13.3"/>
    </reaction>
</comment>
<dbReference type="Pfam" id="PF02518">
    <property type="entry name" value="HATPase_c"/>
    <property type="match status" value="1"/>
</dbReference>
<feature type="transmembrane region" description="Helical" evidence="6">
    <location>
        <begin position="186"/>
        <end position="203"/>
    </location>
</feature>
<evidence type="ECO:0000313" key="9">
    <source>
        <dbReference type="EMBL" id="AMP98596.1"/>
    </source>
</evidence>
<dbReference type="CDD" id="cd00082">
    <property type="entry name" value="HisKA"/>
    <property type="match status" value="1"/>
</dbReference>
<dbReference type="SUPFAM" id="SSF47384">
    <property type="entry name" value="Homodimeric domain of signal transducing histidine kinase"/>
    <property type="match status" value="1"/>
</dbReference>
<dbReference type="Gene3D" id="2.60.40.2380">
    <property type="match status" value="1"/>
</dbReference>
<dbReference type="Pfam" id="PF07695">
    <property type="entry name" value="7TMR-DISM_7TM"/>
    <property type="match status" value="1"/>
</dbReference>
<dbReference type="PANTHER" id="PTHR43711">
    <property type="entry name" value="TWO-COMPONENT HISTIDINE KINASE"/>
    <property type="match status" value="1"/>
</dbReference>
<feature type="signal peptide" evidence="7">
    <location>
        <begin position="1"/>
        <end position="18"/>
    </location>
</feature>
<gene>
    <name evidence="9" type="ORF">AY601_1681</name>
</gene>
<name>A0A127VB58_9SPHI</name>
<dbReference type="EC" id="2.7.13.3" evidence="2"/>
<organism evidence="9 10">
    <name type="scientific">Pedobacter cryoconitis</name>
    <dbReference type="NCBI Taxonomy" id="188932"/>
    <lineage>
        <taxon>Bacteria</taxon>
        <taxon>Pseudomonadati</taxon>
        <taxon>Bacteroidota</taxon>
        <taxon>Sphingobacteriia</taxon>
        <taxon>Sphingobacteriales</taxon>
        <taxon>Sphingobacteriaceae</taxon>
        <taxon>Pedobacter</taxon>
    </lineage>
</organism>
<feature type="transmembrane region" description="Helical" evidence="6">
    <location>
        <begin position="278"/>
        <end position="297"/>
    </location>
</feature>
<proteinExistence type="predicted"/>
<keyword evidence="6" id="KW-0812">Transmembrane</keyword>
<feature type="transmembrane region" description="Helical" evidence="6">
    <location>
        <begin position="363"/>
        <end position="382"/>
    </location>
</feature>
<dbReference type="InterPro" id="IPR005467">
    <property type="entry name" value="His_kinase_dom"/>
</dbReference>
<keyword evidence="5" id="KW-0902">Two-component regulatory system</keyword>
<dbReference type="SMART" id="SM00387">
    <property type="entry name" value="HATPase_c"/>
    <property type="match status" value="1"/>
</dbReference>
<feature type="transmembrane region" description="Helical" evidence="6">
    <location>
        <begin position="210"/>
        <end position="234"/>
    </location>
</feature>
<dbReference type="InterPro" id="IPR050736">
    <property type="entry name" value="Sensor_HK_Regulatory"/>
</dbReference>
<dbReference type="OrthoDB" id="9810447at2"/>
<feature type="transmembrane region" description="Helical" evidence="6">
    <location>
        <begin position="332"/>
        <end position="357"/>
    </location>
</feature>
<evidence type="ECO:0000256" key="4">
    <source>
        <dbReference type="ARBA" id="ARBA00022777"/>
    </source>
</evidence>
<keyword evidence="4" id="KW-0418">Kinase</keyword>
<feature type="transmembrane region" description="Helical" evidence="6">
    <location>
        <begin position="303"/>
        <end position="325"/>
    </location>
</feature>
<keyword evidence="3" id="KW-0808">Transferase</keyword>
<keyword evidence="10" id="KW-1185">Reference proteome</keyword>
<dbReference type="AlphaFoldDB" id="A0A127VB58"/>